<reference evidence="2 3" key="2">
    <citation type="submission" date="2018-11" db="EMBL/GenBank/DDBJ databases">
        <authorList>
            <consortium name="Pathogen Informatics"/>
        </authorList>
    </citation>
    <scope>NUCLEOTIDE SEQUENCE [LARGE SCALE GENOMIC DNA]</scope>
    <source>
        <strain evidence="2 3">Egypt</strain>
    </source>
</reference>
<feature type="region of interest" description="Disordered" evidence="1">
    <location>
        <begin position="582"/>
        <end position="601"/>
    </location>
</feature>
<keyword evidence="3" id="KW-1185">Reference proteome</keyword>
<feature type="compositionally biased region" description="Polar residues" evidence="1">
    <location>
        <begin position="156"/>
        <end position="168"/>
    </location>
</feature>
<feature type="compositionally biased region" description="Polar residues" evidence="1">
    <location>
        <begin position="654"/>
        <end position="672"/>
    </location>
</feature>
<feature type="region of interest" description="Disordered" evidence="1">
    <location>
        <begin position="515"/>
        <end position="567"/>
    </location>
</feature>
<feature type="region of interest" description="Disordered" evidence="1">
    <location>
        <begin position="334"/>
        <end position="355"/>
    </location>
</feature>
<dbReference type="OrthoDB" id="6254464at2759"/>
<feature type="compositionally biased region" description="Polar residues" evidence="1">
    <location>
        <begin position="554"/>
        <end position="566"/>
    </location>
</feature>
<sequence length="722" mass="78744">MIICCETNQHAHDNHDQTIPPLGDLAVSQLSDEDVGDEHVLNGAGSGLAVKNNTPSEIEKPDSQWSERTDHIAQVDEDGKPLTSLPITSKAGDLNMQVNLADPPQGNSAQTTAADVIPTDPIAATIMGVAPEKENCYAILSSVDSSHPEETKVPNVESTPTVSNSGNKKNLKLLGEDEENKDSPVVPMSPDDFVTNKSKKKHSHVTAIKLPEVSEVQSAVKQAIIIKSPTPAQNRTKCDEDSDSTPNTDLLEDGIYRSHETQSQFNHTLPILVHRRISRFIRTRDTGTLVLTEKLDAQTSMYVCAEGSQSDSQNIIPEIADLSTISDTGTSVSLLTSAENPQQKSTATSERRPSKMEKALQLSKCIPLPAVKYDGGGSKTKYEEDMTTLVSSTNTETESDTVLIDNKASKESREHFELCRHAAPLVEKISSYTEHSTACQILLQPEKDSEEPLSKFSVVGVQTETVIIVDDESYSTDGPYNVDKERESILRTPSLADGKQNRSSIVEGLLGEEPTTAPIVPSTVQPTTQNASLRGGGSRKNSVARAQKLEEPNQYESTAQVSINPNEDTKYSAQVELNVELEQTSENPEESTFDRTIQEDTIKPKTEEIDRCSMELTDFLQVVQSADDFEVLGDESSVTEKPDIPQLKAGVKEPTSSDYIRTNGDGNVSGNLVEQRRRSSEKEKLPNTNNSNEETKDAKDGNGIPDQNSTSLNDSKPETTEE</sequence>
<feature type="region of interest" description="Disordered" evidence="1">
    <location>
        <begin position="145"/>
        <end position="198"/>
    </location>
</feature>
<reference evidence="4" key="1">
    <citation type="submission" date="2016-06" db="UniProtKB">
        <authorList>
            <consortium name="WormBaseParasite"/>
        </authorList>
    </citation>
    <scope>IDENTIFICATION</scope>
</reference>
<feature type="compositionally biased region" description="Basic and acidic residues" evidence="1">
    <location>
        <begin position="57"/>
        <end position="66"/>
    </location>
</feature>
<feature type="compositionally biased region" description="Polar residues" evidence="1">
    <location>
        <begin position="334"/>
        <end position="348"/>
    </location>
</feature>
<accession>A0A183AS73</accession>
<feature type="region of interest" description="Disordered" evidence="1">
    <location>
        <begin position="39"/>
        <end position="66"/>
    </location>
</feature>
<feature type="compositionally biased region" description="Polar residues" evidence="1">
    <location>
        <begin position="522"/>
        <end position="532"/>
    </location>
</feature>
<evidence type="ECO:0000313" key="4">
    <source>
        <dbReference type="WBParaSite" id="ECPE_0000983901-mRNA-1"/>
    </source>
</evidence>
<feature type="region of interest" description="Disordered" evidence="1">
    <location>
        <begin position="633"/>
        <end position="722"/>
    </location>
</feature>
<evidence type="ECO:0000313" key="3">
    <source>
        <dbReference type="Proteomes" id="UP000272942"/>
    </source>
</evidence>
<gene>
    <name evidence="2" type="ORF">ECPE_LOCUS9806</name>
</gene>
<organism evidence="4">
    <name type="scientific">Echinostoma caproni</name>
    <dbReference type="NCBI Taxonomy" id="27848"/>
    <lineage>
        <taxon>Eukaryota</taxon>
        <taxon>Metazoa</taxon>
        <taxon>Spiralia</taxon>
        <taxon>Lophotrochozoa</taxon>
        <taxon>Platyhelminthes</taxon>
        <taxon>Trematoda</taxon>
        <taxon>Digenea</taxon>
        <taxon>Plagiorchiida</taxon>
        <taxon>Echinostomata</taxon>
        <taxon>Echinostomatoidea</taxon>
        <taxon>Echinostomatidae</taxon>
        <taxon>Echinostoma</taxon>
    </lineage>
</organism>
<name>A0A183AS73_9TREM</name>
<dbReference type="WBParaSite" id="ECPE_0000983901-mRNA-1">
    <property type="protein sequence ID" value="ECPE_0000983901-mRNA-1"/>
    <property type="gene ID" value="ECPE_0000983901"/>
</dbReference>
<proteinExistence type="predicted"/>
<dbReference type="Proteomes" id="UP000272942">
    <property type="component" value="Unassembled WGS sequence"/>
</dbReference>
<dbReference type="AlphaFoldDB" id="A0A183AS73"/>
<evidence type="ECO:0000313" key="2">
    <source>
        <dbReference type="EMBL" id="VDP85997.1"/>
    </source>
</evidence>
<evidence type="ECO:0000256" key="1">
    <source>
        <dbReference type="SAM" id="MobiDB-lite"/>
    </source>
</evidence>
<protein>
    <submittedName>
        <fullName evidence="4">BRCT domain-containing protein</fullName>
    </submittedName>
</protein>
<feature type="compositionally biased region" description="Polar residues" evidence="1">
    <location>
        <begin position="705"/>
        <end position="714"/>
    </location>
</feature>
<dbReference type="EMBL" id="UZAN01047998">
    <property type="protein sequence ID" value="VDP85997.1"/>
    <property type="molecule type" value="Genomic_DNA"/>
</dbReference>
<feature type="compositionally biased region" description="Basic and acidic residues" evidence="1">
    <location>
        <begin position="592"/>
        <end position="601"/>
    </location>
</feature>
<feature type="compositionally biased region" description="Basic and acidic residues" evidence="1">
    <location>
        <begin position="674"/>
        <end position="685"/>
    </location>
</feature>